<dbReference type="STRING" id="67386.AQI95_21205"/>
<sequence>MAAPDRGDEDGHVSSALTLVLRRQIGPAGVVPVPDVIGVHVGHGVYSTHSVPDASVTDCRPL</sequence>
<evidence type="ECO:0000313" key="1">
    <source>
        <dbReference type="EMBL" id="KUN03960.1"/>
    </source>
</evidence>
<reference evidence="1 2" key="1">
    <citation type="submission" date="2015-10" db="EMBL/GenBank/DDBJ databases">
        <title>Draft genome sequence of Streptomyces yokosukanensis DSM 40224, type strain for the species Streptomyces yokosukanensis.</title>
        <authorList>
            <person name="Ruckert C."/>
            <person name="Winkler A."/>
            <person name="Kalinowski J."/>
            <person name="Kampfer P."/>
            <person name="Glaeser S."/>
        </authorList>
    </citation>
    <scope>NUCLEOTIDE SEQUENCE [LARGE SCALE GENOMIC DNA]</scope>
    <source>
        <strain evidence="1 2">DSM 40224</strain>
    </source>
</reference>
<protein>
    <submittedName>
        <fullName evidence="1">Uncharacterized protein</fullName>
    </submittedName>
</protein>
<dbReference type="AlphaFoldDB" id="A0A101P2Y6"/>
<accession>A0A101P2Y6</accession>
<comment type="caution">
    <text evidence="1">The sequence shown here is derived from an EMBL/GenBank/DDBJ whole genome shotgun (WGS) entry which is preliminary data.</text>
</comment>
<proteinExistence type="predicted"/>
<organism evidence="1 2">
    <name type="scientific">Streptomyces yokosukanensis</name>
    <dbReference type="NCBI Taxonomy" id="67386"/>
    <lineage>
        <taxon>Bacteria</taxon>
        <taxon>Bacillati</taxon>
        <taxon>Actinomycetota</taxon>
        <taxon>Actinomycetes</taxon>
        <taxon>Kitasatosporales</taxon>
        <taxon>Streptomycetaceae</taxon>
        <taxon>Streptomyces</taxon>
    </lineage>
</organism>
<name>A0A101P2Y6_9ACTN</name>
<gene>
    <name evidence="1" type="ORF">AQI95_21205</name>
</gene>
<evidence type="ECO:0000313" key="2">
    <source>
        <dbReference type="Proteomes" id="UP000053127"/>
    </source>
</evidence>
<dbReference type="EMBL" id="LMWN01000032">
    <property type="protein sequence ID" value="KUN03960.1"/>
    <property type="molecule type" value="Genomic_DNA"/>
</dbReference>
<keyword evidence="2" id="KW-1185">Reference proteome</keyword>
<dbReference type="Proteomes" id="UP000053127">
    <property type="component" value="Unassembled WGS sequence"/>
</dbReference>